<reference evidence="2 3" key="1">
    <citation type="journal article" date="2013" name="Fungal Biol.">
        <title>Analysis of microsatellite markers in the genome of the plant pathogen Ceratocystis fimbriata.</title>
        <authorList>
            <person name="Simpson M.C."/>
            <person name="Wilken P.M."/>
            <person name="Coetzee M.P."/>
            <person name="Wingfield M.J."/>
            <person name="Wingfield B.D."/>
        </authorList>
    </citation>
    <scope>NUCLEOTIDE SEQUENCE [LARGE SCALE GENOMIC DNA]</scope>
    <source>
        <strain evidence="2 3">CBS 114723</strain>
    </source>
</reference>
<dbReference type="STRING" id="1035309.A0A2C5XFP1"/>
<feature type="compositionally biased region" description="Basic residues" evidence="1">
    <location>
        <begin position="84"/>
        <end position="98"/>
    </location>
</feature>
<name>A0A2C5XFP1_9PEZI</name>
<feature type="region of interest" description="Disordered" evidence="1">
    <location>
        <begin position="267"/>
        <end position="304"/>
    </location>
</feature>
<protein>
    <recommendedName>
        <fullName evidence="4">Sterol uptake control protein 2</fullName>
    </recommendedName>
</protein>
<dbReference type="PANTHER" id="PTHR47657">
    <property type="entry name" value="STEROL REGULATORY ELEMENT-BINDING PROTEIN ECM22"/>
    <property type="match status" value="1"/>
</dbReference>
<reference evidence="2 3" key="2">
    <citation type="journal article" date="2013" name="IMA Fungus">
        <title>IMA Genome-F 1: Ceratocystis fimbriata: Draft nuclear genome sequence for the plant pathogen, Ceratocystis fimbriata.</title>
        <authorList>
            <person name="Wilken P.M."/>
            <person name="Steenkamp E.T."/>
            <person name="Wingfield M.J."/>
            <person name="de Beer Z.W."/>
            <person name="Wingfield B.D."/>
        </authorList>
    </citation>
    <scope>NUCLEOTIDE SEQUENCE [LARGE SCALE GENOMIC DNA]</scope>
    <source>
        <strain evidence="2 3">CBS 114723</strain>
    </source>
</reference>
<dbReference type="InterPro" id="IPR052400">
    <property type="entry name" value="Zn2-C6_fungal_TF"/>
</dbReference>
<proteinExistence type="predicted"/>
<evidence type="ECO:0008006" key="4">
    <source>
        <dbReference type="Google" id="ProtNLM"/>
    </source>
</evidence>
<feature type="compositionally biased region" description="Low complexity" evidence="1">
    <location>
        <begin position="267"/>
        <end position="287"/>
    </location>
</feature>
<feature type="compositionally biased region" description="Basic residues" evidence="1">
    <location>
        <begin position="288"/>
        <end position="299"/>
    </location>
</feature>
<dbReference type="GO" id="GO:0000981">
    <property type="term" value="F:DNA-binding transcription factor activity, RNA polymerase II-specific"/>
    <property type="evidence" value="ECO:0007669"/>
    <property type="project" value="TreeGrafter"/>
</dbReference>
<feature type="compositionally biased region" description="Low complexity" evidence="1">
    <location>
        <begin position="44"/>
        <end position="54"/>
    </location>
</feature>
<gene>
    <name evidence="2" type="ORF">CFIMG_000094RA</name>
</gene>
<feature type="region of interest" description="Disordered" evidence="1">
    <location>
        <begin position="414"/>
        <end position="439"/>
    </location>
</feature>
<keyword evidence="3" id="KW-1185">Reference proteome</keyword>
<dbReference type="Proteomes" id="UP000222788">
    <property type="component" value="Unassembled WGS sequence"/>
</dbReference>
<sequence>MDPNLNFNLNMPSMLFQGSAAAYSFESAPNPDYGGLDIEDASVGSVSVDGGSQSPPDMLSSAEGGGCGGSTGSASSSRPEVALLRKKKERRGHTKSRRGCFNCKRRRIKVTHQPHNQIPLFSLLDMRFFQHFLAHSPNSHARVWSYQVPYLCHMYDYLMHAVLGLAATDLVTTDPSLNHIALSHRHKAVQALKRRLNDVKRVSGSMEETNALIATCYALTHQSVLLDDGMVEFMVFVRGILIVGMHMWMKGLSPIFSSLQQSIASPPIHPATTTASATASSSSSQHYQPHHHHSHHSHLHPPLGSTPPLFHRPPALPLLSRHWIDMASTAISTLQSLCHEPLEIEYQHLLSELVATLYVSSDQACKVLRTQYRWWMTMPHHQFCKVINSTNQVMVLLNTHWIGLNQMLAAVADPNRSTRHHHQQSQQGSSSRHGGPHHHHGYLSTIQLGGFKWLRYTNRLVDYTHQFYNTWPTWVEQQLLRDPNVFSSSSPP</sequence>
<feature type="compositionally biased region" description="Low complexity" evidence="1">
    <location>
        <begin position="424"/>
        <end position="433"/>
    </location>
</feature>
<evidence type="ECO:0000313" key="2">
    <source>
        <dbReference type="EMBL" id="PHH55132.1"/>
    </source>
</evidence>
<dbReference type="PANTHER" id="PTHR47657:SF7">
    <property type="entry name" value="STEROL REGULATORY ELEMENT-BINDING PROTEIN ECM22"/>
    <property type="match status" value="1"/>
</dbReference>
<comment type="caution">
    <text evidence="2">The sequence shown here is derived from an EMBL/GenBank/DDBJ whole genome shotgun (WGS) entry which is preliminary data.</text>
</comment>
<organism evidence="2 3">
    <name type="scientific">Ceratocystis fimbriata CBS 114723</name>
    <dbReference type="NCBI Taxonomy" id="1035309"/>
    <lineage>
        <taxon>Eukaryota</taxon>
        <taxon>Fungi</taxon>
        <taxon>Dikarya</taxon>
        <taxon>Ascomycota</taxon>
        <taxon>Pezizomycotina</taxon>
        <taxon>Sordariomycetes</taxon>
        <taxon>Hypocreomycetidae</taxon>
        <taxon>Microascales</taxon>
        <taxon>Ceratocystidaceae</taxon>
        <taxon>Ceratocystis</taxon>
    </lineage>
</organism>
<dbReference type="OrthoDB" id="5229455at2759"/>
<accession>A0A2C5XFP1</accession>
<dbReference type="AlphaFoldDB" id="A0A2C5XFP1"/>
<evidence type="ECO:0000313" key="3">
    <source>
        <dbReference type="Proteomes" id="UP000222788"/>
    </source>
</evidence>
<feature type="region of interest" description="Disordered" evidence="1">
    <location>
        <begin position="44"/>
        <end position="98"/>
    </location>
</feature>
<evidence type="ECO:0000256" key="1">
    <source>
        <dbReference type="SAM" id="MobiDB-lite"/>
    </source>
</evidence>
<dbReference type="EMBL" id="APWK03000014">
    <property type="protein sequence ID" value="PHH55132.1"/>
    <property type="molecule type" value="Genomic_DNA"/>
</dbReference>